<dbReference type="OrthoDB" id="295715at2759"/>
<dbReference type="PANTHER" id="PTHR13356:SF0">
    <property type="entry name" value="SOSS COMPLEX SUBUNIT B HOMOLOG"/>
    <property type="match status" value="1"/>
</dbReference>
<dbReference type="SUPFAM" id="SSF50249">
    <property type="entry name" value="Nucleic acid-binding proteins"/>
    <property type="match status" value="1"/>
</dbReference>
<name>A0A3L6Q3W9_PANMI</name>
<dbReference type="GO" id="GO:0000724">
    <property type="term" value="P:double-strand break repair via homologous recombination"/>
    <property type="evidence" value="ECO:0007669"/>
    <property type="project" value="TreeGrafter"/>
</dbReference>
<proteinExistence type="predicted"/>
<dbReference type="GO" id="GO:0044818">
    <property type="term" value="P:mitotic G2/M transition checkpoint"/>
    <property type="evidence" value="ECO:0007669"/>
    <property type="project" value="TreeGrafter"/>
</dbReference>
<dbReference type="STRING" id="4540.A0A3L6Q3W9"/>
<evidence type="ECO:0000256" key="1">
    <source>
        <dbReference type="ARBA" id="ARBA00023125"/>
    </source>
</evidence>
<dbReference type="GO" id="GO:0003677">
    <property type="term" value="F:DNA binding"/>
    <property type="evidence" value="ECO:0007669"/>
    <property type="project" value="UniProtKB-KW"/>
</dbReference>
<dbReference type="InterPro" id="IPR051231">
    <property type="entry name" value="SOSS-B"/>
</dbReference>
<dbReference type="EMBL" id="PQIB02000014">
    <property type="protein sequence ID" value="RLM69569.1"/>
    <property type="molecule type" value="Genomic_DNA"/>
</dbReference>
<reference evidence="3" key="1">
    <citation type="journal article" date="2019" name="Nat. Commun.">
        <title>The genome of broomcorn millet.</title>
        <authorList>
            <person name="Zou C."/>
            <person name="Miki D."/>
            <person name="Li D."/>
            <person name="Tang Q."/>
            <person name="Xiao L."/>
            <person name="Rajput S."/>
            <person name="Deng P."/>
            <person name="Jia W."/>
            <person name="Huang R."/>
            <person name="Zhang M."/>
            <person name="Sun Y."/>
            <person name="Hu J."/>
            <person name="Fu X."/>
            <person name="Schnable P.S."/>
            <person name="Li F."/>
            <person name="Zhang H."/>
            <person name="Feng B."/>
            <person name="Zhu X."/>
            <person name="Liu R."/>
            <person name="Schnable J.C."/>
            <person name="Zhu J.-K."/>
            <person name="Zhang H."/>
        </authorList>
    </citation>
    <scope>NUCLEOTIDE SEQUENCE [LARGE SCALE GENOMIC DNA]</scope>
</reference>
<protein>
    <submittedName>
        <fullName evidence="2">Uncharacterized protein</fullName>
    </submittedName>
</protein>
<dbReference type="AlphaFoldDB" id="A0A3L6Q3W9"/>
<dbReference type="GO" id="GO:0010212">
    <property type="term" value="P:response to ionizing radiation"/>
    <property type="evidence" value="ECO:0007669"/>
    <property type="project" value="TreeGrafter"/>
</dbReference>
<keyword evidence="1" id="KW-0238">DNA-binding</keyword>
<dbReference type="PANTHER" id="PTHR13356">
    <property type="entry name" value="OB FOLD NUCLEIC ACID BINDING PROTEIN-RELATED"/>
    <property type="match status" value="1"/>
</dbReference>
<evidence type="ECO:0000313" key="2">
    <source>
        <dbReference type="EMBL" id="RLM69569.1"/>
    </source>
</evidence>
<comment type="caution">
    <text evidence="2">The sequence shown here is derived from an EMBL/GenBank/DDBJ whole genome shotgun (WGS) entry which is preliminary data.</text>
</comment>
<dbReference type="InterPro" id="IPR012340">
    <property type="entry name" value="NA-bd_OB-fold"/>
</dbReference>
<organism evidence="2 3">
    <name type="scientific">Panicum miliaceum</name>
    <name type="common">Proso millet</name>
    <name type="synonym">Broomcorn millet</name>
    <dbReference type="NCBI Taxonomy" id="4540"/>
    <lineage>
        <taxon>Eukaryota</taxon>
        <taxon>Viridiplantae</taxon>
        <taxon>Streptophyta</taxon>
        <taxon>Embryophyta</taxon>
        <taxon>Tracheophyta</taxon>
        <taxon>Spermatophyta</taxon>
        <taxon>Magnoliopsida</taxon>
        <taxon>Liliopsida</taxon>
        <taxon>Poales</taxon>
        <taxon>Poaceae</taxon>
        <taxon>PACMAD clade</taxon>
        <taxon>Panicoideae</taxon>
        <taxon>Panicodae</taxon>
        <taxon>Paniceae</taxon>
        <taxon>Panicinae</taxon>
        <taxon>Panicum</taxon>
        <taxon>Panicum sect. Panicum</taxon>
    </lineage>
</organism>
<gene>
    <name evidence="2" type="ORF">C2845_PM17G10550</name>
</gene>
<dbReference type="GO" id="GO:0070876">
    <property type="term" value="C:SOSS complex"/>
    <property type="evidence" value="ECO:0007669"/>
    <property type="project" value="TreeGrafter"/>
</dbReference>
<dbReference type="Gene3D" id="2.40.50.140">
    <property type="entry name" value="Nucleic acid-binding proteins"/>
    <property type="match status" value="1"/>
</dbReference>
<accession>A0A3L6Q3W9</accession>
<keyword evidence="3" id="KW-1185">Reference proteome</keyword>
<dbReference type="Proteomes" id="UP000275267">
    <property type="component" value="Unassembled WGS sequence"/>
</dbReference>
<sequence>MTPRRRTSWVATGECGAFEPGDIVRLTGGMFSYHRGNALVLRAGRRGHAEKVGEFTMLFVETPNMSEIHWGRDPSDPRRMVQEAIVSPYSRSSSRCGDLASSRMCIAICGIAILRRPRWPPPSAPPHTAPPSACRLQHGLLPSAEHLKSGPA</sequence>
<evidence type="ECO:0000313" key="3">
    <source>
        <dbReference type="Proteomes" id="UP000275267"/>
    </source>
</evidence>